<gene>
    <name evidence="1" type="ORF">S06H3_25690</name>
</gene>
<reference evidence="1" key="1">
    <citation type="journal article" date="2014" name="Front. Microbiol.">
        <title>High frequency of phylogenetically diverse reductive dehalogenase-homologous genes in deep subseafloor sedimentary metagenomes.</title>
        <authorList>
            <person name="Kawai M."/>
            <person name="Futagami T."/>
            <person name="Toyoda A."/>
            <person name="Takaki Y."/>
            <person name="Nishi S."/>
            <person name="Hori S."/>
            <person name="Arai W."/>
            <person name="Tsubouchi T."/>
            <person name="Morono Y."/>
            <person name="Uchiyama I."/>
            <person name="Ito T."/>
            <person name="Fujiyama A."/>
            <person name="Inagaki F."/>
            <person name="Takami H."/>
        </authorList>
    </citation>
    <scope>NUCLEOTIDE SEQUENCE</scope>
    <source>
        <strain evidence="1">Expedition CK06-06</strain>
    </source>
</reference>
<evidence type="ECO:0000313" key="1">
    <source>
        <dbReference type="EMBL" id="GAI23370.1"/>
    </source>
</evidence>
<organism evidence="1">
    <name type="scientific">marine sediment metagenome</name>
    <dbReference type="NCBI Taxonomy" id="412755"/>
    <lineage>
        <taxon>unclassified sequences</taxon>
        <taxon>metagenomes</taxon>
        <taxon>ecological metagenomes</taxon>
    </lineage>
</organism>
<sequence length="98" mass="10342">MSKKLLISVLMLSVLVIGSVSAIPYEGKPFVTSGNQMSEGEVGNFGVSLGVSIPITATIIDDYVKPSSGKTLISSEPITETPVLIPISPTPIVIYPFY</sequence>
<comment type="caution">
    <text evidence="1">The sequence shown here is derived from an EMBL/GenBank/DDBJ whole genome shotgun (WGS) entry which is preliminary data.</text>
</comment>
<protein>
    <submittedName>
        <fullName evidence="1">Uncharacterized protein</fullName>
    </submittedName>
</protein>
<accession>X1N937</accession>
<proteinExistence type="predicted"/>
<name>X1N937_9ZZZZ</name>
<dbReference type="EMBL" id="BARV01014804">
    <property type="protein sequence ID" value="GAI23370.1"/>
    <property type="molecule type" value="Genomic_DNA"/>
</dbReference>
<dbReference type="AlphaFoldDB" id="X1N937"/>